<dbReference type="AlphaFoldDB" id="Q92XW5"/>
<keyword evidence="1" id="KW-1133">Transmembrane helix</keyword>
<evidence type="ECO:0000313" key="3">
    <source>
        <dbReference type="Proteomes" id="UP000001976"/>
    </source>
</evidence>
<dbReference type="HOGENOM" id="CLU_1407771_0_0_5"/>
<protein>
    <submittedName>
        <fullName evidence="2">Uncharacterized protein</fullName>
    </submittedName>
</protein>
<feature type="transmembrane region" description="Helical" evidence="1">
    <location>
        <begin position="118"/>
        <end position="138"/>
    </location>
</feature>
<evidence type="ECO:0000313" key="2">
    <source>
        <dbReference type="EMBL" id="AAK65783.1"/>
    </source>
</evidence>
<reference evidence="2 3" key="1">
    <citation type="journal article" date="2001" name="Proc. Natl. Acad. Sci. U.S.A.">
        <title>Nucleotide sequence and predicted functions of the entire Sinorhizobium meliloti pSymA megaplasmid.</title>
        <authorList>
            <person name="Barnett M.J."/>
            <person name="Fisher R.F."/>
            <person name="Jones T."/>
            <person name="Komp C."/>
            <person name="Abola A.P."/>
            <person name="Barloy-Hubler F."/>
            <person name="Bowser L."/>
            <person name="Capela D."/>
            <person name="Galibert F."/>
            <person name="Gouzy J."/>
            <person name="Gurjal M."/>
            <person name="Hong A."/>
            <person name="Huizar L."/>
            <person name="Hyman R.W."/>
            <person name="Kahn D."/>
            <person name="Kahn M.L."/>
            <person name="Kalman S."/>
            <person name="Keating D.H."/>
            <person name="Palm C."/>
            <person name="Peck M.C."/>
            <person name="Surzycki R."/>
            <person name="Wells D.H."/>
            <person name="Yeh K.-C."/>
            <person name="Davis R.W."/>
            <person name="Federspiel N.A."/>
            <person name="Long S.R."/>
        </authorList>
    </citation>
    <scope>NUCLEOTIDE SEQUENCE [LARGE SCALE GENOMIC DNA]</scope>
    <source>
        <strain evidence="2 3">1021</strain>
        <plasmid evidence="3">Plasmid pSymA</plasmid>
    </source>
</reference>
<proteinExistence type="predicted"/>
<accession>Q92XW5</accession>
<organism evidence="2 3">
    <name type="scientific">Rhizobium meliloti (strain 1021)</name>
    <name type="common">Ensifer meliloti</name>
    <name type="synonym">Sinorhizobium meliloti</name>
    <dbReference type="NCBI Taxonomy" id="266834"/>
    <lineage>
        <taxon>Bacteria</taxon>
        <taxon>Pseudomonadati</taxon>
        <taxon>Pseudomonadota</taxon>
        <taxon>Alphaproteobacteria</taxon>
        <taxon>Hyphomicrobiales</taxon>
        <taxon>Rhizobiaceae</taxon>
        <taxon>Sinorhizobium/Ensifer group</taxon>
        <taxon>Sinorhizobium</taxon>
    </lineage>
</organism>
<dbReference type="Proteomes" id="UP000001976">
    <property type="component" value="Plasmid pSymA"/>
</dbReference>
<dbReference type="EnsemblBacteria" id="AAK65783">
    <property type="protein sequence ID" value="AAK65783"/>
    <property type="gene ID" value="SMa2059"/>
</dbReference>
<sequence length="193" mass="21148">MLTRLTVHPTKQHKSSGSIFVTAESRLYKASKRFTAFAEMLGIDRGGMLINPRWTGSDGRQSQPGSAARNCRKIKRGGRGRLSDRPRLQKLFGVRLQSYSNLVVDSYFTRNAKRGSRIIILPLVLVLLVIAIYGFLGISTADLTASQSRFTPQASSQVMANIATIPRRIMMPATLTGSIRVSCSTLQATVCSA</sequence>
<dbReference type="EMBL" id="AE006469">
    <property type="protein sequence ID" value="AAK65783.1"/>
    <property type="molecule type" value="Genomic_DNA"/>
</dbReference>
<evidence type="ECO:0000256" key="1">
    <source>
        <dbReference type="SAM" id="Phobius"/>
    </source>
</evidence>
<reference evidence="3" key="2">
    <citation type="journal article" date="2001" name="Science">
        <title>The composite genome of the legume symbiont Sinorhizobium meliloti.</title>
        <authorList>
            <person name="Galibert F."/>
            <person name="Finan T.M."/>
            <person name="Long S.R."/>
            <person name="Puehler A."/>
            <person name="Abola P."/>
            <person name="Ampe F."/>
            <person name="Barloy-Hubler F."/>
            <person name="Barnett M.J."/>
            <person name="Becker A."/>
            <person name="Boistard P."/>
            <person name="Bothe G."/>
            <person name="Boutry M."/>
            <person name="Bowser L."/>
            <person name="Buhrmester J."/>
            <person name="Cadieu E."/>
            <person name="Capela D."/>
            <person name="Chain P."/>
            <person name="Cowie A."/>
            <person name="Davis R.W."/>
            <person name="Dreano S."/>
            <person name="Federspiel N.A."/>
            <person name="Fisher R.F."/>
            <person name="Gloux S."/>
            <person name="Godrie T."/>
            <person name="Goffeau A."/>
            <person name="Golding B."/>
            <person name="Gouzy J."/>
            <person name="Gurjal M."/>
            <person name="Hernandez-Lucas I."/>
            <person name="Hong A."/>
            <person name="Huizar L."/>
            <person name="Hyman R.W."/>
            <person name="Jones T."/>
            <person name="Kahn D."/>
            <person name="Kahn M.L."/>
            <person name="Kalman S."/>
            <person name="Keating D.H."/>
            <person name="Kiss E."/>
            <person name="Komp C."/>
            <person name="Lelaure V."/>
            <person name="Masuy D."/>
            <person name="Palm C."/>
            <person name="Peck M.C."/>
            <person name="Pohl T.M."/>
            <person name="Portetelle D."/>
            <person name="Purnelle B."/>
            <person name="Ramsperger U."/>
            <person name="Surzycki R."/>
            <person name="Thebault P."/>
            <person name="Vandenbol M."/>
            <person name="Vorhoelter F.J."/>
            <person name="Weidner S."/>
            <person name="Wells D.H."/>
            <person name="Wong K."/>
            <person name="Yeh K.-C."/>
            <person name="Batut J."/>
        </authorList>
    </citation>
    <scope>NUCLEOTIDE SEQUENCE [LARGE SCALE GENOMIC DNA]</scope>
    <source>
        <strain evidence="3">1021</strain>
        <plasmid evidence="3">Plasmid pSymA</plasmid>
    </source>
</reference>
<dbReference type="PIR" id="E95402">
    <property type="entry name" value="E95402"/>
</dbReference>
<name>Q92XW5_RHIME</name>
<keyword evidence="3" id="KW-1185">Reference proteome</keyword>
<geneLocation type="plasmid" evidence="2 3">
    <name>pSymA</name>
</geneLocation>
<gene>
    <name evidence="2" type="ORF">SMa2059</name>
</gene>
<keyword evidence="2" id="KW-0614">Plasmid</keyword>
<keyword evidence="1" id="KW-0812">Transmembrane</keyword>
<dbReference type="KEGG" id="sme:SMa2059"/>
<keyword evidence="1" id="KW-0472">Membrane</keyword>